<reference evidence="2" key="1">
    <citation type="journal article" date="2019" name="bioRxiv">
        <title>The Genome of the Zebra Mussel, Dreissena polymorpha: A Resource for Invasive Species Research.</title>
        <authorList>
            <person name="McCartney M.A."/>
            <person name="Auch B."/>
            <person name="Kono T."/>
            <person name="Mallez S."/>
            <person name="Zhang Y."/>
            <person name="Obille A."/>
            <person name="Becker A."/>
            <person name="Abrahante J.E."/>
            <person name="Garbe J."/>
            <person name="Badalamenti J.P."/>
            <person name="Herman A."/>
            <person name="Mangelson H."/>
            <person name="Liachko I."/>
            <person name="Sullivan S."/>
            <person name="Sone E.D."/>
            <person name="Koren S."/>
            <person name="Silverstein K.A.T."/>
            <person name="Beckman K.B."/>
            <person name="Gohl D.M."/>
        </authorList>
    </citation>
    <scope>NUCLEOTIDE SEQUENCE</scope>
    <source>
        <strain evidence="2">Duluth1</strain>
        <tissue evidence="2">Whole animal</tissue>
    </source>
</reference>
<comment type="caution">
    <text evidence="2">The sequence shown here is derived from an EMBL/GenBank/DDBJ whole genome shotgun (WGS) entry which is preliminary data.</text>
</comment>
<accession>A0A9D4FNW8</accession>
<sequence>MVQQEQHQSRPHHERRENRRSDQLQVLGRNPVQGWYQYRRGPNKYGNGDRSDGRTKKIVDKQFYQLPHQLRLYKSLVVSTLL</sequence>
<proteinExistence type="predicted"/>
<protein>
    <submittedName>
        <fullName evidence="2">Uncharacterized protein</fullName>
    </submittedName>
</protein>
<dbReference type="AlphaFoldDB" id="A0A9D4FNW8"/>
<name>A0A9D4FNW8_DREPO</name>
<keyword evidence="3" id="KW-1185">Reference proteome</keyword>
<evidence type="ECO:0000313" key="3">
    <source>
        <dbReference type="Proteomes" id="UP000828390"/>
    </source>
</evidence>
<reference evidence="2" key="2">
    <citation type="submission" date="2020-11" db="EMBL/GenBank/DDBJ databases">
        <authorList>
            <person name="McCartney M.A."/>
            <person name="Auch B."/>
            <person name="Kono T."/>
            <person name="Mallez S."/>
            <person name="Becker A."/>
            <person name="Gohl D.M."/>
            <person name="Silverstein K.A.T."/>
            <person name="Koren S."/>
            <person name="Bechman K.B."/>
            <person name="Herman A."/>
            <person name="Abrahante J.E."/>
            <person name="Garbe J."/>
        </authorList>
    </citation>
    <scope>NUCLEOTIDE SEQUENCE</scope>
    <source>
        <strain evidence="2">Duluth1</strain>
        <tissue evidence="2">Whole animal</tissue>
    </source>
</reference>
<dbReference type="EMBL" id="JAIWYP010000007">
    <property type="protein sequence ID" value="KAH3802689.1"/>
    <property type="molecule type" value="Genomic_DNA"/>
</dbReference>
<dbReference type="Proteomes" id="UP000828390">
    <property type="component" value="Unassembled WGS sequence"/>
</dbReference>
<evidence type="ECO:0000256" key="1">
    <source>
        <dbReference type="SAM" id="MobiDB-lite"/>
    </source>
</evidence>
<gene>
    <name evidence="2" type="ORF">DPMN_156368</name>
</gene>
<feature type="region of interest" description="Disordered" evidence="1">
    <location>
        <begin position="1"/>
        <end position="54"/>
    </location>
</feature>
<organism evidence="2 3">
    <name type="scientific">Dreissena polymorpha</name>
    <name type="common">Zebra mussel</name>
    <name type="synonym">Mytilus polymorpha</name>
    <dbReference type="NCBI Taxonomy" id="45954"/>
    <lineage>
        <taxon>Eukaryota</taxon>
        <taxon>Metazoa</taxon>
        <taxon>Spiralia</taxon>
        <taxon>Lophotrochozoa</taxon>
        <taxon>Mollusca</taxon>
        <taxon>Bivalvia</taxon>
        <taxon>Autobranchia</taxon>
        <taxon>Heteroconchia</taxon>
        <taxon>Euheterodonta</taxon>
        <taxon>Imparidentia</taxon>
        <taxon>Neoheterodontei</taxon>
        <taxon>Myida</taxon>
        <taxon>Dreissenoidea</taxon>
        <taxon>Dreissenidae</taxon>
        <taxon>Dreissena</taxon>
    </lineage>
</organism>
<evidence type="ECO:0000313" key="2">
    <source>
        <dbReference type="EMBL" id="KAH3802689.1"/>
    </source>
</evidence>